<dbReference type="GO" id="GO:0030695">
    <property type="term" value="F:GTPase regulator activity"/>
    <property type="evidence" value="ECO:0007669"/>
    <property type="project" value="UniProtKB-ARBA"/>
</dbReference>
<feature type="domain" description="LIM zinc-binding" evidence="7">
    <location>
        <begin position="652"/>
        <end position="713"/>
    </location>
</feature>
<name>M7X408_RHOT1</name>
<proteinExistence type="predicted"/>
<dbReference type="Pfam" id="PF00412">
    <property type="entry name" value="LIM"/>
    <property type="match status" value="3"/>
</dbReference>
<dbReference type="RefSeq" id="XP_016275949.1">
    <property type="nucleotide sequence ID" value="XM_016418673.1"/>
</dbReference>
<evidence type="ECO:0000256" key="4">
    <source>
        <dbReference type="ARBA" id="ARBA00023038"/>
    </source>
</evidence>
<dbReference type="GO" id="GO:0005634">
    <property type="term" value="C:nucleus"/>
    <property type="evidence" value="ECO:0007669"/>
    <property type="project" value="TreeGrafter"/>
</dbReference>
<sequence length="756" mass="80564">MGFCRRCGEITTGERCKCGGTSKETVTKALFGSATSDRWSQRYVSRSPPKSPSPAPPDAKTFPTATTPLGTPSRTLVAPARPPSPTKLAQSFLQQDDGELSSVFGSVLSPKDNWQCAACTSKFRQEEVIYPHPDAKGDASLAEVFFCRQCFAERFRKGNCKKCKYAVLSDAPFVKHDGNLWHEACYTCSYCEDPSTSPVIDFAGLPSCEACFDSEAYKTRGIPPSPHLSQSEWGKKPVSVLPPPSKWGRPSLPSASLGTAKKSNVWTSKAAPASSASIPNDEKPKAWRVRAERDKSPIAPSLDELGTRLRQAGLADPPSQASFLKPGVTSTGASSKPASTASSKSSPFARPASPVKTSSRPASPNKSVFASGLTSPPKPTSSPARPALAPVQPTANPPRPLPSPVQPSSPTKLPSSAPRPTPAPADPDACPICHRELGYGEFVELPKTSQVMHRDCFRCGGCEERLGTGKYVEAEGRWWHQQCAPAPKRYRTIITSLAEPDATSEDATTPDPPLTAELDTDDPACSGCGRPLGYGQSVTIPRSGKSFHTDCFCCAGCSGALGTQRGERGFVEVAGLPYHQKCAPPPASPSPAILASPFFASDALSSSRSTRLPTLPSFPPKHAPPPSAPSNPREPSIFSRLRPPPSNLGGHLLCAGCSSRATEKELVLGPRGRRYHRHCLRCEGCARGLDSECRVGEDGGLRCEACRVSFAGLLLDGWEEMTRLVAQKTATKPNYSGNFTSSTPLASSSPVSPRRF</sequence>
<dbReference type="PROSITE" id="PS50023">
    <property type="entry name" value="LIM_DOMAIN_2"/>
    <property type="match status" value="4"/>
</dbReference>
<feature type="compositionally biased region" description="Polar residues" evidence="6">
    <location>
        <begin position="63"/>
        <end position="74"/>
    </location>
</feature>
<feature type="compositionally biased region" description="Basic and acidic residues" evidence="6">
    <location>
        <begin position="280"/>
        <end position="296"/>
    </location>
</feature>
<dbReference type="Proteomes" id="UP000016926">
    <property type="component" value="Unassembled WGS sequence"/>
</dbReference>
<evidence type="ECO:0000259" key="7">
    <source>
        <dbReference type="PROSITE" id="PS50023"/>
    </source>
</evidence>
<dbReference type="Gene3D" id="2.10.110.10">
    <property type="entry name" value="Cysteine Rich Protein"/>
    <property type="match status" value="4"/>
</dbReference>
<dbReference type="GO" id="GO:0003712">
    <property type="term" value="F:transcription coregulator activity"/>
    <property type="evidence" value="ECO:0007669"/>
    <property type="project" value="TreeGrafter"/>
</dbReference>
<reference evidence="8 9" key="1">
    <citation type="journal article" date="2012" name="Nat. Commun.">
        <title>A multi-omic map of the lipid-producing yeast Rhodosporidium toruloides.</title>
        <authorList>
            <person name="Zhu Z."/>
            <person name="Zhang S."/>
            <person name="Liu H."/>
            <person name="Shen H."/>
            <person name="Lin X."/>
            <person name="Yang F."/>
            <person name="Zhou Y.J."/>
            <person name="Jin G."/>
            <person name="Ye M."/>
            <person name="Zou H."/>
            <person name="Zou H."/>
            <person name="Zhao Z.K."/>
        </authorList>
    </citation>
    <scope>NUCLEOTIDE SEQUENCE [LARGE SCALE GENOMIC DNA]</scope>
    <source>
        <strain evidence="8 9">NP11</strain>
    </source>
</reference>
<dbReference type="EMBL" id="KB722644">
    <property type="protein sequence ID" value="EMS24830.1"/>
    <property type="molecule type" value="Genomic_DNA"/>
</dbReference>
<keyword evidence="9" id="KW-1185">Reference proteome</keyword>
<evidence type="ECO:0000256" key="3">
    <source>
        <dbReference type="ARBA" id="ARBA00022833"/>
    </source>
</evidence>
<feature type="compositionally biased region" description="Polar residues" evidence="6">
    <location>
        <begin position="355"/>
        <end position="374"/>
    </location>
</feature>
<evidence type="ECO:0000256" key="1">
    <source>
        <dbReference type="ARBA" id="ARBA00022723"/>
    </source>
</evidence>
<dbReference type="PANTHER" id="PTHR24205:SF16">
    <property type="entry name" value="GH01042P-RELATED"/>
    <property type="match status" value="1"/>
</dbReference>
<feature type="compositionally biased region" description="Pro residues" evidence="6">
    <location>
        <begin position="395"/>
        <end position="407"/>
    </location>
</feature>
<feature type="domain" description="LIM zinc-binding" evidence="7">
    <location>
        <begin position="523"/>
        <end position="589"/>
    </location>
</feature>
<feature type="region of interest" description="Disordered" evidence="6">
    <location>
        <begin position="37"/>
        <end position="85"/>
    </location>
</feature>
<feature type="region of interest" description="Disordered" evidence="6">
    <location>
        <begin position="223"/>
        <end position="429"/>
    </location>
</feature>
<feature type="domain" description="LIM zinc-binding" evidence="7">
    <location>
        <begin position="428"/>
        <end position="490"/>
    </location>
</feature>
<keyword evidence="4 5" id="KW-0440">LIM domain</keyword>
<protein>
    <submittedName>
        <fullName evidence="8">Zinc finger, LIM-type protein</fullName>
    </submittedName>
</protein>
<feature type="compositionally biased region" description="Low complexity" evidence="6">
    <location>
        <begin position="329"/>
        <end position="347"/>
    </location>
</feature>
<dbReference type="HOGENOM" id="CLU_003767_0_0_1"/>
<dbReference type="AlphaFoldDB" id="M7X408"/>
<evidence type="ECO:0000256" key="6">
    <source>
        <dbReference type="SAM" id="MobiDB-lite"/>
    </source>
</evidence>
<dbReference type="PANTHER" id="PTHR24205">
    <property type="entry name" value="FOUR AND A HALF LIM DOMAINS PROTEIN"/>
    <property type="match status" value="1"/>
</dbReference>
<keyword evidence="2" id="KW-0677">Repeat</keyword>
<evidence type="ECO:0000256" key="5">
    <source>
        <dbReference type="PROSITE-ProRule" id="PRU00125"/>
    </source>
</evidence>
<accession>M7X408</accession>
<keyword evidence="1 5" id="KW-0479">Metal-binding</keyword>
<dbReference type="GeneID" id="27369023"/>
<evidence type="ECO:0000256" key="2">
    <source>
        <dbReference type="ARBA" id="ARBA00022737"/>
    </source>
</evidence>
<evidence type="ECO:0000313" key="9">
    <source>
        <dbReference type="Proteomes" id="UP000016926"/>
    </source>
</evidence>
<organism evidence="8 9">
    <name type="scientific">Rhodotorula toruloides (strain NP11)</name>
    <name type="common">Yeast</name>
    <name type="synonym">Rhodosporidium toruloides</name>
    <dbReference type="NCBI Taxonomy" id="1130832"/>
    <lineage>
        <taxon>Eukaryota</taxon>
        <taxon>Fungi</taxon>
        <taxon>Dikarya</taxon>
        <taxon>Basidiomycota</taxon>
        <taxon>Pucciniomycotina</taxon>
        <taxon>Microbotryomycetes</taxon>
        <taxon>Sporidiobolales</taxon>
        <taxon>Sporidiobolaceae</taxon>
        <taxon>Rhodotorula</taxon>
    </lineage>
</organism>
<dbReference type="GO" id="GO:0046872">
    <property type="term" value="F:metal ion binding"/>
    <property type="evidence" value="ECO:0007669"/>
    <property type="project" value="UniProtKB-KW"/>
</dbReference>
<feature type="compositionally biased region" description="Low complexity" evidence="6">
    <location>
        <begin position="741"/>
        <end position="756"/>
    </location>
</feature>
<feature type="compositionally biased region" description="Pro residues" evidence="6">
    <location>
        <begin position="616"/>
        <end position="629"/>
    </location>
</feature>
<feature type="region of interest" description="Disordered" evidence="6">
    <location>
        <begin position="609"/>
        <end position="642"/>
    </location>
</feature>
<keyword evidence="3 5" id="KW-0862">Zinc</keyword>
<gene>
    <name evidence="8" type="ORF">RHTO_05010</name>
</gene>
<evidence type="ECO:0000313" key="8">
    <source>
        <dbReference type="EMBL" id="EMS24830.1"/>
    </source>
</evidence>
<feature type="compositionally biased region" description="Polar residues" evidence="6">
    <location>
        <begin position="253"/>
        <end position="267"/>
    </location>
</feature>
<dbReference type="eggNOG" id="ENOG502S54T">
    <property type="taxonomic scope" value="Eukaryota"/>
</dbReference>
<dbReference type="OrthoDB" id="1112565at2759"/>
<dbReference type="SMART" id="SM00132">
    <property type="entry name" value="LIM"/>
    <property type="match status" value="4"/>
</dbReference>
<feature type="region of interest" description="Disordered" evidence="6">
    <location>
        <begin position="732"/>
        <end position="756"/>
    </location>
</feature>
<dbReference type="InterPro" id="IPR001781">
    <property type="entry name" value="Znf_LIM"/>
</dbReference>
<dbReference type="PROSITE" id="PS00478">
    <property type="entry name" value="LIM_DOMAIN_1"/>
    <property type="match status" value="2"/>
</dbReference>
<feature type="compositionally biased region" description="Low complexity" evidence="6">
    <location>
        <begin position="268"/>
        <end position="277"/>
    </location>
</feature>
<feature type="domain" description="LIM zinc-binding" evidence="7">
    <location>
        <begin position="158"/>
        <end position="218"/>
    </location>
</feature>